<feature type="transmembrane region" description="Helical" evidence="1">
    <location>
        <begin position="467"/>
        <end position="485"/>
    </location>
</feature>
<protein>
    <recommendedName>
        <fullName evidence="5">Protein BatD</fullName>
    </recommendedName>
</protein>
<dbReference type="Proteomes" id="UP000324575">
    <property type="component" value="Unassembled WGS sequence"/>
</dbReference>
<evidence type="ECO:0000313" key="3">
    <source>
        <dbReference type="EMBL" id="KAA6302133.1"/>
    </source>
</evidence>
<evidence type="ECO:0008006" key="5">
    <source>
        <dbReference type="Google" id="ProtNLM"/>
    </source>
</evidence>
<keyword evidence="1" id="KW-0472">Membrane</keyword>
<keyword evidence="2" id="KW-0732">Signal</keyword>
<evidence type="ECO:0000256" key="1">
    <source>
        <dbReference type="SAM" id="Phobius"/>
    </source>
</evidence>
<evidence type="ECO:0000313" key="4">
    <source>
        <dbReference type="Proteomes" id="UP000324575"/>
    </source>
</evidence>
<keyword evidence="1" id="KW-1133">Transmembrane helix</keyword>
<evidence type="ECO:0000256" key="2">
    <source>
        <dbReference type="SAM" id="SignalP"/>
    </source>
</evidence>
<organism evidence="3 4">
    <name type="scientific">Candidatus Ordinivivax streblomastigis</name>
    <dbReference type="NCBI Taxonomy" id="2540710"/>
    <lineage>
        <taxon>Bacteria</taxon>
        <taxon>Pseudomonadati</taxon>
        <taxon>Bacteroidota</taxon>
        <taxon>Bacteroidia</taxon>
        <taxon>Bacteroidales</taxon>
        <taxon>Candidatus Ordinivivax</taxon>
    </lineage>
</organism>
<sequence>MKRKLLFLLIFAAIAGNGFAQISFKGTAPRAVVAGQQFRVIYTLTYSEERGKDILIPETNGIQVLFGPTVSTSMMTNIVNGNRTTTNTLSHTYVMMAEKEGEYTLSPASIKVGNSEYKSNELKITVLPPDQEVTAANTNAQASQQESGSQAKASNGEIFIRMIVSKSSVYENEGFLVSFKLYTTVDVTGFENMKFPEFEGFVAQEIELPENKQLQLENYQGRNYRSVVLKQSILFPQRAGKINIGQGKYEAVVREVAQQQRSRSFFDDFFAPAYTNVKKTLTSQAVSIDVKPLPGNQPAAFSGAVGDYKLSSTISATSLKANEPVTIKLTLSGTGNIKMLKNPEIVFPNDFEIYDPKVDVNTKVSTNGVSGTKTIEYYAVPRYAGNFTILSIQFSYFDLNSGSYKTLSTNTYQLQVAPGEGGSGENATIVTGINKEDVRFVGADIRHIKTGHFNFQKGDFFFGTFEYWLWYIIPFVLFIALFIIYRKQVAENANIALMRTKKANRAASKRLKTANKYLQSKQHELFYDETLKAIWGYLSDKLTIPVANLTKDNVEVELLNYGVNETLIHEFMDILNTAEFARFAPTQGQGDMDELYQKTVHAINQMEKL</sequence>
<accession>A0A5M8P128</accession>
<proteinExistence type="predicted"/>
<dbReference type="PANTHER" id="PTHR40940:SF2">
    <property type="entry name" value="BATD"/>
    <property type="match status" value="1"/>
</dbReference>
<name>A0A5M8P128_9BACT</name>
<dbReference type="AlphaFoldDB" id="A0A5M8P128"/>
<reference evidence="3 4" key="1">
    <citation type="submission" date="2019-03" db="EMBL/GenBank/DDBJ databases">
        <title>Single cell metagenomics reveals metabolic interactions within the superorganism composed of flagellate Streblomastix strix and complex community of Bacteroidetes bacteria on its surface.</title>
        <authorList>
            <person name="Treitli S.C."/>
            <person name="Kolisko M."/>
            <person name="Husnik F."/>
            <person name="Keeling P."/>
            <person name="Hampl V."/>
        </authorList>
    </citation>
    <scope>NUCLEOTIDE SEQUENCE [LARGE SCALE GENOMIC DNA]</scope>
    <source>
        <strain evidence="3">St1</strain>
    </source>
</reference>
<dbReference type="PANTHER" id="PTHR40940">
    <property type="entry name" value="PROTEIN BATD-RELATED"/>
    <property type="match status" value="1"/>
</dbReference>
<dbReference type="Pfam" id="PF13584">
    <property type="entry name" value="BatD"/>
    <property type="match status" value="2"/>
</dbReference>
<dbReference type="InterPro" id="IPR025738">
    <property type="entry name" value="BatD"/>
</dbReference>
<comment type="caution">
    <text evidence="3">The sequence shown here is derived from an EMBL/GenBank/DDBJ whole genome shotgun (WGS) entry which is preliminary data.</text>
</comment>
<gene>
    <name evidence="3" type="ORF">EZS26_001734</name>
</gene>
<feature type="signal peptide" evidence="2">
    <location>
        <begin position="1"/>
        <end position="20"/>
    </location>
</feature>
<dbReference type="EMBL" id="SNRX01000010">
    <property type="protein sequence ID" value="KAA6302133.1"/>
    <property type="molecule type" value="Genomic_DNA"/>
</dbReference>
<keyword evidence="1" id="KW-0812">Transmembrane</keyword>
<feature type="chain" id="PRO_5024427518" description="Protein BatD" evidence="2">
    <location>
        <begin position="21"/>
        <end position="609"/>
    </location>
</feature>